<dbReference type="PANTHER" id="PTHR22625:SF70">
    <property type="entry name" value="PLEXIN A, ISOFORM A"/>
    <property type="match status" value="1"/>
</dbReference>
<evidence type="ECO:0000259" key="2">
    <source>
        <dbReference type="SMART" id="SM00429"/>
    </source>
</evidence>
<keyword evidence="1" id="KW-0812">Transmembrane</keyword>
<dbReference type="GO" id="GO:0048731">
    <property type="term" value="P:system development"/>
    <property type="evidence" value="ECO:0007669"/>
    <property type="project" value="UniProtKB-ARBA"/>
</dbReference>
<gene>
    <name evidence="3" type="ORF">MEUPH1_LOCUS14497</name>
</gene>
<dbReference type="Proteomes" id="UP001160148">
    <property type="component" value="Unassembled WGS sequence"/>
</dbReference>
<dbReference type="InterPro" id="IPR002909">
    <property type="entry name" value="IPT_dom"/>
</dbReference>
<organism evidence="3 4">
    <name type="scientific">Macrosiphum euphorbiae</name>
    <name type="common">potato aphid</name>
    <dbReference type="NCBI Taxonomy" id="13131"/>
    <lineage>
        <taxon>Eukaryota</taxon>
        <taxon>Metazoa</taxon>
        <taxon>Ecdysozoa</taxon>
        <taxon>Arthropoda</taxon>
        <taxon>Hexapoda</taxon>
        <taxon>Insecta</taxon>
        <taxon>Pterygota</taxon>
        <taxon>Neoptera</taxon>
        <taxon>Paraneoptera</taxon>
        <taxon>Hemiptera</taxon>
        <taxon>Sternorrhyncha</taxon>
        <taxon>Aphidomorpha</taxon>
        <taxon>Aphidoidea</taxon>
        <taxon>Aphididae</taxon>
        <taxon>Macrosiphini</taxon>
        <taxon>Macrosiphum</taxon>
    </lineage>
</organism>
<dbReference type="SUPFAM" id="SSF81296">
    <property type="entry name" value="E set domains"/>
    <property type="match status" value="1"/>
</dbReference>
<keyword evidence="4" id="KW-1185">Reference proteome</keyword>
<sequence>MSCADPTDTQPNNTLTINCSDLKSCRNCAKNPSCLWSLERQACFADYGLPLSLAVREETDCPSVTVASSVAYVTHLPYVYILNVTNDVTGFLEYLDQTRVWCVMLDVTRPAGVYGDTIRCTPVNQNDLGFEHQTLMTYHCYVIFGDGDTILRLDDATDSYITVYDEHDQGYRPDVSCVTCLWDVGQFVYYYKWCPSRNLATGRYRFYVGYSDTDPKAVMPAEDRLTAMVPASSGCNDVRIQSVEPLSGLWTGGQQITVKVNNYATLADGKGEVKVTVAGRDCVRPTMVDLRKSKITCLLTTASHDYMGPLAEEQGPVVITYQASSLTVESEQTFRFVYPEITEIGPSCGPLTGGTLLTVRGRHLDAGSLVTIAVAVGDGLTPPVPCEVVARHSDRILCLTGPSNRPATCTVSVVFDKTLRVQNGTTGGPLVFTYAAEPVLAAGQQLEGIASGGIAVPVRGTGFACVSEAKMYVDRGGVRRVAAGHCHPVNDTYMVCGTPKLDGPRAGALPERLRFGFHVLHAYGHVSDMPPPPDTDGYVAHADPAIEDFVVLPTGRSMLINGPDLGHGYQAAEVMVVQFSKNLTVTACNVTAVTPRHIVCESDSPDGLNGVPVIVVTIGDQLAYTVNRRMDNGQPESSRRRLAIILSILVSVTLVICYYKSKYMNIANLANII</sequence>
<protein>
    <recommendedName>
        <fullName evidence="2">IPT/TIG domain-containing protein</fullName>
    </recommendedName>
</protein>
<reference evidence="3 4" key="1">
    <citation type="submission" date="2023-01" db="EMBL/GenBank/DDBJ databases">
        <authorList>
            <person name="Whitehead M."/>
        </authorList>
    </citation>
    <scope>NUCLEOTIDE SEQUENCE [LARGE SCALE GENOMIC DNA]</scope>
</reference>
<dbReference type="Pfam" id="PF01833">
    <property type="entry name" value="TIG"/>
    <property type="match status" value="1"/>
</dbReference>
<dbReference type="PANTHER" id="PTHR22625">
    <property type="entry name" value="PLEXIN"/>
    <property type="match status" value="1"/>
</dbReference>
<evidence type="ECO:0000256" key="1">
    <source>
        <dbReference type="SAM" id="Phobius"/>
    </source>
</evidence>
<dbReference type="AlphaFoldDB" id="A0AAV0WTW2"/>
<proteinExistence type="predicted"/>
<accession>A0AAV0WTW2</accession>
<dbReference type="GO" id="GO:0048468">
    <property type="term" value="P:cell development"/>
    <property type="evidence" value="ECO:0007669"/>
    <property type="project" value="UniProtKB-ARBA"/>
</dbReference>
<dbReference type="CDD" id="cd00603">
    <property type="entry name" value="IPT_PCSR"/>
    <property type="match status" value="2"/>
</dbReference>
<dbReference type="InterPro" id="IPR014756">
    <property type="entry name" value="Ig_E-set"/>
</dbReference>
<keyword evidence="1" id="KW-0472">Membrane</keyword>
<feature type="transmembrane region" description="Helical" evidence="1">
    <location>
        <begin position="642"/>
        <end position="659"/>
    </location>
</feature>
<dbReference type="GO" id="GO:0017154">
    <property type="term" value="F:semaphorin receptor activity"/>
    <property type="evidence" value="ECO:0007669"/>
    <property type="project" value="InterPro"/>
</dbReference>
<name>A0AAV0WTW2_9HEMI</name>
<dbReference type="InterPro" id="IPR031148">
    <property type="entry name" value="Plexin"/>
</dbReference>
<feature type="domain" description="IPT/TIG" evidence="2">
    <location>
        <begin position="338"/>
        <end position="435"/>
    </location>
</feature>
<evidence type="ECO:0000313" key="3">
    <source>
        <dbReference type="EMBL" id="CAI6359046.1"/>
    </source>
</evidence>
<dbReference type="InterPro" id="IPR013783">
    <property type="entry name" value="Ig-like_fold"/>
</dbReference>
<dbReference type="Gene3D" id="2.60.40.10">
    <property type="entry name" value="Immunoglobulins"/>
    <property type="match status" value="2"/>
</dbReference>
<dbReference type="SMART" id="SM00429">
    <property type="entry name" value="IPT"/>
    <property type="match status" value="2"/>
</dbReference>
<evidence type="ECO:0000313" key="4">
    <source>
        <dbReference type="Proteomes" id="UP001160148"/>
    </source>
</evidence>
<feature type="domain" description="IPT/TIG" evidence="2">
    <location>
        <begin position="237"/>
        <end position="337"/>
    </location>
</feature>
<dbReference type="EMBL" id="CARXXK010000002">
    <property type="protein sequence ID" value="CAI6359046.1"/>
    <property type="molecule type" value="Genomic_DNA"/>
</dbReference>
<keyword evidence="1" id="KW-1133">Transmembrane helix</keyword>
<comment type="caution">
    <text evidence="3">The sequence shown here is derived from an EMBL/GenBank/DDBJ whole genome shotgun (WGS) entry which is preliminary data.</text>
</comment>